<reference evidence="4 6" key="1">
    <citation type="submission" date="2018-11" db="EMBL/GenBank/DDBJ databases">
        <authorList>
            <person name="Grassa J C."/>
        </authorList>
    </citation>
    <scope>NUCLEOTIDE SEQUENCE [LARGE SCALE GENOMIC DNA]</scope>
</reference>
<accession>A0A7J6GGU1</accession>
<keyword evidence="6" id="KW-1185">Reference proteome</keyword>
<dbReference type="OMA" id="YECGNAY"/>
<sequence>MDFWLVAAAAGAGYLAKYWQNIPKDRDKLLQLSNGDSDYKKTEFSGGPFRILKHRSKLPGNAAKDKTFEIENTLTDISPLDDASGTEVASTSGSSEKLGSLTSYQDLDVLSVLNLQAVNFGDENLKQYEEGGNRLLGGCDVSDNCYDVSLSPKHSAEEKDSIIKNISSIRTKRYRGHLVKPMNSLESCLMAQLYNEHAQMKEYVLNSVPSPSTPARRTLFVTDGSRVMGSAYNMPQTGTKACLEKNEKVFGVPPLPKVGSMSHSKKTKSKTGKGQNRKLCSSSKFSNGKGFHSQGGSLDGTVLFCLGISIGIISSFITNKTEVDKLKELLNQTENLVQDLHDELEMKDSLTVKELANENYESQDTYEYSISERAPNTLFSEQNIDGPIEDDARDSYLQKAEESSESMSKIEAELEAELERLGLNINASTQQRRLSDVVELEPDFVADFAQGELRVDMLGGKAIAKTKSSEDGASTHTTHHSANYAVSPRQLSLRLHEVIQSRLEERVNELETALQNSQRKIQMIESERRNWGELSISPLKYPSMQESPAAREECENISQPFVMALSGEALDAYNEAREELMKMSDSDEEDSPCRFYENPQGSCCSIDIISQSENGKTNGSVQHSATAEEKPVGEFSWSNLRIQEERISLVLGSNETSDSQDEISDADDEIEKQLIKQIVERTKKGSPVVLNAQRLLFSLDENENQVVEKF</sequence>
<protein>
    <submittedName>
        <fullName evidence="3 4">Uncharacterized protein</fullName>
    </submittedName>
</protein>
<dbReference type="OrthoDB" id="1701885at2759"/>
<gene>
    <name evidence="4" type="primary">LOC115710274</name>
    <name evidence="3" type="ORF">F8388_001260</name>
</gene>
<keyword evidence="1" id="KW-0175">Coiled coil</keyword>
<dbReference type="EMBL" id="JAATIP010000057">
    <property type="protein sequence ID" value="KAF4382115.1"/>
    <property type="molecule type" value="Genomic_DNA"/>
</dbReference>
<evidence type="ECO:0000313" key="3">
    <source>
        <dbReference type="EMBL" id="KAF4382115.1"/>
    </source>
</evidence>
<name>A0A7J6GGU1_CANSA</name>
<evidence type="ECO:0000313" key="4">
    <source>
        <dbReference type="EnsemblPlants" id="cds.evm.model.03.1348"/>
    </source>
</evidence>
<reference evidence="4" key="3">
    <citation type="submission" date="2021-03" db="UniProtKB">
        <authorList>
            <consortium name="EnsemblPlants"/>
        </authorList>
    </citation>
    <scope>IDENTIFICATION</scope>
</reference>
<organism evidence="3 5">
    <name type="scientific">Cannabis sativa</name>
    <name type="common">Hemp</name>
    <name type="synonym">Marijuana</name>
    <dbReference type="NCBI Taxonomy" id="3483"/>
    <lineage>
        <taxon>Eukaryota</taxon>
        <taxon>Viridiplantae</taxon>
        <taxon>Streptophyta</taxon>
        <taxon>Embryophyta</taxon>
        <taxon>Tracheophyta</taxon>
        <taxon>Spermatophyta</taxon>
        <taxon>Magnoliopsida</taxon>
        <taxon>eudicotyledons</taxon>
        <taxon>Gunneridae</taxon>
        <taxon>Pentapetalae</taxon>
        <taxon>rosids</taxon>
        <taxon>fabids</taxon>
        <taxon>Rosales</taxon>
        <taxon>Cannabaceae</taxon>
        <taxon>Cannabis</taxon>
    </lineage>
</organism>
<dbReference type="Proteomes" id="UP000596661">
    <property type="component" value="Chromosome 3"/>
</dbReference>
<feature type="coiled-coil region" evidence="1">
    <location>
        <begin position="397"/>
        <end position="431"/>
    </location>
</feature>
<dbReference type="Proteomes" id="UP000525078">
    <property type="component" value="Unassembled WGS sequence"/>
</dbReference>
<dbReference type="PANTHER" id="PTHR33476">
    <property type="entry name" value="EMB|CAB62613.1"/>
    <property type="match status" value="1"/>
</dbReference>
<dbReference type="EnsemblPlants" id="evm.model.03.1348">
    <property type="protein sequence ID" value="cds.evm.model.03.1348"/>
    <property type="gene ID" value="evm.TU.03.1348"/>
</dbReference>
<dbReference type="Gramene" id="evm.model.03.1348">
    <property type="protein sequence ID" value="cds.evm.model.03.1348"/>
    <property type="gene ID" value="evm.TU.03.1348"/>
</dbReference>
<feature type="region of interest" description="Disordered" evidence="2">
    <location>
        <begin position="253"/>
        <end position="279"/>
    </location>
</feature>
<accession>A0A803P4Y0</accession>
<dbReference type="InterPro" id="IPR040348">
    <property type="entry name" value="POLAR-like"/>
</dbReference>
<reference evidence="3 5" key="2">
    <citation type="journal article" date="2020" name="bioRxiv">
        <title>Sequence and annotation of 42 cannabis genomes reveals extensive copy number variation in cannabinoid synthesis and pathogen resistance genes.</title>
        <authorList>
            <person name="Mckernan K.J."/>
            <person name="Helbert Y."/>
            <person name="Kane L.T."/>
            <person name="Ebling H."/>
            <person name="Zhang L."/>
            <person name="Liu B."/>
            <person name="Eaton Z."/>
            <person name="Mclaughlin S."/>
            <person name="Kingan S."/>
            <person name="Baybayan P."/>
            <person name="Concepcion G."/>
            <person name="Jordan M."/>
            <person name="Riva A."/>
            <person name="Barbazuk W."/>
            <person name="Harkins T."/>
        </authorList>
    </citation>
    <scope>NUCLEOTIDE SEQUENCE [LARGE SCALE GENOMIC DNA]</scope>
    <source>
        <strain evidence="5">cv. Jamaican Lion 4</strain>
        <strain evidence="3">Mother</strain>
        <tissue evidence="3">Leaf</tissue>
    </source>
</reference>
<dbReference type="PANTHER" id="PTHR33476:SF7">
    <property type="entry name" value="EMB|CAB62613.1"/>
    <property type="match status" value="1"/>
</dbReference>
<evidence type="ECO:0000313" key="6">
    <source>
        <dbReference type="Proteomes" id="UP000596661"/>
    </source>
</evidence>
<feature type="coiled-coil region" evidence="1">
    <location>
        <begin position="500"/>
        <end position="527"/>
    </location>
</feature>
<evidence type="ECO:0000256" key="1">
    <source>
        <dbReference type="SAM" id="Coils"/>
    </source>
</evidence>
<evidence type="ECO:0000313" key="5">
    <source>
        <dbReference type="Proteomes" id="UP000525078"/>
    </source>
</evidence>
<evidence type="ECO:0000256" key="2">
    <source>
        <dbReference type="SAM" id="MobiDB-lite"/>
    </source>
</evidence>
<dbReference type="EMBL" id="UZAU01000295">
    <property type="status" value="NOT_ANNOTATED_CDS"/>
    <property type="molecule type" value="Genomic_DNA"/>
</dbReference>
<dbReference type="GO" id="GO:0008356">
    <property type="term" value="P:asymmetric cell division"/>
    <property type="evidence" value="ECO:0007669"/>
    <property type="project" value="InterPro"/>
</dbReference>
<dbReference type="AlphaFoldDB" id="A0A7J6GGU1"/>
<proteinExistence type="predicted"/>